<proteinExistence type="predicted"/>
<dbReference type="EMBL" id="MVHS01000088">
    <property type="protein sequence ID" value="ORA62810.1"/>
    <property type="molecule type" value="Genomic_DNA"/>
</dbReference>
<feature type="transmembrane region" description="Helical" evidence="1">
    <location>
        <begin position="235"/>
        <end position="255"/>
    </location>
</feature>
<evidence type="ECO:0000313" key="3">
    <source>
        <dbReference type="EMBL" id="ORA62810.1"/>
    </source>
</evidence>
<reference evidence="3 4" key="1">
    <citation type="submission" date="2016-12" db="EMBL/GenBank/DDBJ databases">
        <title>The new phylogeny of genus Mycobacterium.</title>
        <authorList>
            <person name="Tortoli E."/>
            <person name="Trovato A."/>
            <person name="Cirillo D.M."/>
        </authorList>
    </citation>
    <scope>NUCLEOTIDE SEQUENCE [LARGE SCALE GENOMIC DNA]</scope>
    <source>
        <strain evidence="3 4">DSM 45130</strain>
    </source>
</reference>
<feature type="transmembrane region" description="Helical" evidence="1">
    <location>
        <begin position="92"/>
        <end position="109"/>
    </location>
</feature>
<feature type="transmembrane region" description="Helical" evidence="1">
    <location>
        <begin position="54"/>
        <end position="72"/>
    </location>
</feature>
<keyword evidence="4" id="KW-1185">Reference proteome</keyword>
<organism evidence="3 4">
    <name type="scientific">Mycolicibacterium insubricum</name>
    <dbReference type="NCBI Taxonomy" id="444597"/>
    <lineage>
        <taxon>Bacteria</taxon>
        <taxon>Bacillati</taxon>
        <taxon>Actinomycetota</taxon>
        <taxon>Actinomycetes</taxon>
        <taxon>Mycobacteriales</taxon>
        <taxon>Mycobacteriaceae</taxon>
        <taxon>Mycolicibacterium</taxon>
    </lineage>
</organism>
<feature type="transmembrane region" description="Helical" evidence="1">
    <location>
        <begin position="209"/>
        <end position="229"/>
    </location>
</feature>
<evidence type="ECO:0000313" key="4">
    <source>
        <dbReference type="Proteomes" id="UP000192801"/>
    </source>
</evidence>
<evidence type="ECO:0000259" key="2">
    <source>
        <dbReference type="Pfam" id="PF02517"/>
    </source>
</evidence>
<dbReference type="AlphaFoldDB" id="A0A1X0CTN5"/>
<feature type="domain" description="CAAX prenyl protease 2/Lysostaphin resistance protein A-like" evidence="2">
    <location>
        <begin position="174"/>
        <end position="275"/>
    </location>
</feature>
<dbReference type="GO" id="GO:0004175">
    <property type="term" value="F:endopeptidase activity"/>
    <property type="evidence" value="ECO:0007669"/>
    <property type="project" value="UniProtKB-ARBA"/>
</dbReference>
<keyword evidence="1" id="KW-1133">Transmembrane helix</keyword>
<feature type="transmembrane region" description="Helical" evidence="1">
    <location>
        <begin position="262"/>
        <end position="282"/>
    </location>
</feature>
<gene>
    <name evidence="3" type="ORF">BST26_20715</name>
</gene>
<dbReference type="InterPro" id="IPR003675">
    <property type="entry name" value="Rce1/LyrA-like_dom"/>
</dbReference>
<sequence>MTARITIWWLACMVWIWWATHRFSTPLMLFTAAAATVFALLLTRSAPDSTVTRLGAYLAGLLANEAPGMGYAVSSLLPGHHLGQVPASAEQLLMTCWAAALAVGTYLLVRSWVTSSTQDRQPAIPWRQAAGIGATVALAYVAAMLLSQKAWQLGQTVLGVEDTSYPQAPGQLGALVLAMATSALAGLVEEPVYVGLVVLFWPRLSRRTFIPLALLSGTARSVIHLYYAAGTDRMVLAIAMVMLWCLAWSSVALYLVYRTRTVWPVALGHGLSNLFACLHGPFQVEETPLTYAVMIIPFLAVFVVVLFALKDLAARISRVVDPIVARRWPHLVQNDDLEATAERHVSVKAWKHLDT</sequence>
<comment type="caution">
    <text evidence="3">The sequence shown here is derived from an EMBL/GenBank/DDBJ whole genome shotgun (WGS) entry which is preliminary data.</text>
</comment>
<feature type="transmembrane region" description="Helical" evidence="1">
    <location>
        <begin position="23"/>
        <end position="42"/>
    </location>
</feature>
<dbReference type="Proteomes" id="UP000192801">
    <property type="component" value="Unassembled WGS sequence"/>
</dbReference>
<name>A0A1X0CTN5_9MYCO</name>
<evidence type="ECO:0000256" key="1">
    <source>
        <dbReference type="SAM" id="Phobius"/>
    </source>
</evidence>
<dbReference type="GO" id="GO:0080120">
    <property type="term" value="P:CAAX-box protein maturation"/>
    <property type="evidence" value="ECO:0007669"/>
    <property type="project" value="UniProtKB-ARBA"/>
</dbReference>
<dbReference type="OrthoDB" id="4762632at2"/>
<dbReference type="RefSeq" id="WP_083033759.1">
    <property type="nucleotide sequence ID" value="NZ_MVHS01000088.1"/>
</dbReference>
<accession>A0A1X0CTN5</accession>
<protein>
    <recommendedName>
        <fullName evidence="2">CAAX prenyl protease 2/Lysostaphin resistance protein A-like domain-containing protein</fullName>
    </recommendedName>
</protein>
<keyword evidence="1" id="KW-0812">Transmembrane</keyword>
<feature type="transmembrane region" description="Helical" evidence="1">
    <location>
        <begin position="288"/>
        <end position="309"/>
    </location>
</feature>
<keyword evidence="1" id="KW-0472">Membrane</keyword>
<feature type="transmembrane region" description="Helical" evidence="1">
    <location>
        <begin position="129"/>
        <end position="148"/>
    </location>
</feature>
<dbReference type="Pfam" id="PF02517">
    <property type="entry name" value="Rce1-like"/>
    <property type="match status" value="1"/>
</dbReference>